<evidence type="ECO:0000313" key="1">
    <source>
        <dbReference type="EMBL" id="CAG9937572.1"/>
    </source>
</evidence>
<comment type="caution">
    <text evidence="1">The sequence shown here is derived from an EMBL/GenBank/DDBJ whole genome shotgun (WGS) entry which is preliminary data.</text>
</comment>
<keyword evidence="2" id="KW-1185">Reference proteome</keyword>
<proteinExistence type="predicted"/>
<accession>A0ACA9T9L4</accession>
<name>A0ACA9T9L4_BIOOC</name>
<dbReference type="EMBL" id="CADEHS020000002">
    <property type="protein sequence ID" value="CAG9937572.1"/>
    <property type="molecule type" value="Genomic_DNA"/>
</dbReference>
<evidence type="ECO:0000313" key="2">
    <source>
        <dbReference type="Proteomes" id="UP000836387"/>
    </source>
</evidence>
<reference evidence="1" key="1">
    <citation type="submission" date="2020-04" db="EMBL/GenBank/DDBJ databases">
        <authorList>
            <person name="Broberg M."/>
        </authorList>
    </citation>
    <scope>NUCLEOTIDE SEQUENCE</scope>
</reference>
<sequence>MTDKLPPNLLALFAPRPPLRWLEHPDHAPERRRTAPIDGVAAFLPELQHYKETDKYEPTESWLQARDRKKREKNEAVQELITEGPKNYKPNEDPNIRGDAFKTMIVARLSYEADERDLEREFGRFGPIERIRIVKDSHTHEKPNKKKKPHRGYAFVVFEREKDMRAYTIFGAAALKLALS</sequence>
<gene>
    <name evidence="1" type="ORF">CRV2_00005986</name>
</gene>
<reference evidence="1" key="2">
    <citation type="submission" date="2021-10" db="EMBL/GenBank/DDBJ databases">
        <authorList>
            <person name="Piombo E."/>
        </authorList>
    </citation>
    <scope>NUCLEOTIDE SEQUENCE</scope>
</reference>
<organism evidence="1 2">
    <name type="scientific">Clonostachys rosea f. rosea IK726</name>
    <dbReference type="NCBI Taxonomy" id="1349383"/>
    <lineage>
        <taxon>Eukaryota</taxon>
        <taxon>Fungi</taxon>
        <taxon>Dikarya</taxon>
        <taxon>Ascomycota</taxon>
        <taxon>Pezizomycotina</taxon>
        <taxon>Sordariomycetes</taxon>
        <taxon>Hypocreomycetidae</taxon>
        <taxon>Hypocreales</taxon>
        <taxon>Bionectriaceae</taxon>
        <taxon>Clonostachys</taxon>
    </lineage>
</organism>
<dbReference type="Proteomes" id="UP000836387">
    <property type="component" value="Unassembled WGS sequence"/>
</dbReference>
<protein>
    <submittedName>
        <fullName evidence="1">Uncharacterized protein</fullName>
    </submittedName>
</protein>